<evidence type="ECO:0000256" key="1">
    <source>
        <dbReference type="SAM" id="MobiDB-lite"/>
    </source>
</evidence>
<evidence type="ECO:0000259" key="2">
    <source>
        <dbReference type="Pfam" id="PF13649"/>
    </source>
</evidence>
<dbReference type="PANTHER" id="PTHR43591:SF24">
    <property type="entry name" value="2-METHOXY-6-POLYPRENYL-1,4-BENZOQUINOL METHYLASE, MITOCHONDRIAL"/>
    <property type="match status" value="1"/>
</dbReference>
<dbReference type="SUPFAM" id="SSF53335">
    <property type="entry name" value="S-adenosyl-L-methionine-dependent methyltransferases"/>
    <property type="match status" value="1"/>
</dbReference>
<dbReference type="InterPro" id="IPR029063">
    <property type="entry name" value="SAM-dependent_MTases_sf"/>
</dbReference>
<keyword evidence="3" id="KW-0808">Transferase</keyword>
<feature type="compositionally biased region" description="Low complexity" evidence="1">
    <location>
        <begin position="23"/>
        <end position="47"/>
    </location>
</feature>
<evidence type="ECO:0000313" key="3">
    <source>
        <dbReference type="EMBL" id="RIA85890.1"/>
    </source>
</evidence>
<reference evidence="3 4" key="1">
    <citation type="submission" date="2018-06" db="EMBL/GenBank/DDBJ databases">
        <title>Comparative genomics reveals the genomic features of Rhizophagus irregularis, R. cerebriforme, R. diaphanum and Gigaspora rosea, and their symbiotic lifestyle signature.</title>
        <authorList>
            <person name="Morin E."/>
            <person name="San Clemente H."/>
            <person name="Chen E.C.H."/>
            <person name="De La Providencia I."/>
            <person name="Hainaut M."/>
            <person name="Kuo A."/>
            <person name="Kohler A."/>
            <person name="Murat C."/>
            <person name="Tang N."/>
            <person name="Roy S."/>
            <person name="Loubradou J."/>
            <person name="Henrissat B."/>
            <person name="Grigoriev I.V."/>
            <person name="Corradi N."/>
            <person name="Roux C."/>
            <person name="Martin F.M."/>
        </authorList>
    </citation>
    <scope>NUCLEOTIDE SEQUENCE [LARGE SCALE GENOMIC DNA]</scope>
    <source>
        <strain evidence="3 4">DAOM 227022</strain>
    </source>
</reference>
<keyword evidence="3" id="KW-0489">Methyltransferase</keyword>
<dbReference type="OrthoDB" id="2013972at2759"/>
<dbReference type="Pfam" id="PF13649">
    <property type="entry name" value="Methyltransf_25"/>
    <property type="match status" value="1"/>
</dbReference>
<dbReference type="InterPro" id="IPR041698">
    <property type="entry name" value="Methyltransf_25"/>
</dbReference>
<keyword evidence="4" id="KW-1185">Reference proteome</keyword>
<proteinExistence type="predicted"/>
<organism evidence="3 4">
    <name type="scientific">Glomus cerebriforme</name>
    <dbReference type="NCBI Taxonomy" id="658196"/>
    <lineage>
        <taxon>Eukaryota</taxon>
        <taxon>Fungi</taxon>
        <taxon>Fungi incertae sedis</taxon>
        <taxon>Mucoromycota</taxon>
        <taxon>Glomeromycotina</taxon>
        <taxon>Glomeromycetes</taxon>
        <taxon>Glomerales</taxon>
        <taxon>Glomeraceae</taxon>
        <taxon>Glomus</taxon>
    </lineage>
</organism>
<feature type="region of interest" description="Disordered" evidence="1">
    <location>
        <begin position="1"/>
        <end position="54"/>
    </location>
</feature>
<name>A0A397SI03_9GLOM</name>
<feature type="domain" description="Methyltransferase" evidence="2">
    <location>
        <begin position="118"/>
        <end position="209"/>
    </location>
</feature>
<comment type="caution">
    <text evidence="3">The sequence shown here is derived from an EMBL/GenBank/DDBJ whole genome shotgun (WGS) entry which is preliminary data.</text>
</comment>
<dbReference type="PANTHER" id="PTHR43591">
    <property type="entry name" value="METHYLTRANSFERASE"/>
    <property type="match status" value="1"/>
</dbReference>
<dbReference type="GO" id="GO:0008168">
    <property type="term" value="F:methyltransferase activity"/>
    <property type="evidence" value="ECO:0007669"/>
    <property type="project" value="UniProtKB-KW"/>
</dbReference>
<dbReference type="GO" id="GO:0032259">
    <property type="term" value="P:methylation"/>
    <property type="evidence" value="ECO:0007669"/>
    <property type="project" value="UniProtKB-KW"/>
</dbReference>
<dbReference type="STRING" id="658196.A0A397SI03"/>
<dbReference type="CDD" id="cd02440">
    <property type="entry name" value="AdoMet_MTases"/>
    <property type="match status" value="1"/>
</dbReference>
<dbReference type="AlphaFoldDB" id="A0A397SI03"/>
<sequence length="342" mass="39784">MGKVNSKSMHYSFKSKKKNRQHTSMNSFSSTSSTTSSSDISHSSLSSQDQPIPNDDELFHYVDNRKFYKWNEYLNYVYPVDNDETDRGQMQHFMYKHVWDGNFSSPIEQDLHSEFTRVLDVGCGSGTWILDMASEYQNAQFTGVDVAKLYPAEIKPQNVSFVQANVLVGLPFEDNTFDFIHMRFMLFAFTIKNWEIAINELVRVCKPGGYIELVEKDILWFNEGPFCKGARTVMADELREKKNMEIIISPTLQKILSQHSNVNHDEKVVPLGEWGGKLGKLYRDLYGWGAKNLKKVMTDIGFSEVEWNETVDICLKQLQERKGYDKIHRFWIQKKTFEELKQ</sequence>
<protein>
    <submittedName>
        <fullName evidence="3">S-adenosyl-L-methionine-dependent methyltransferase</fullName>
    </submittedName>
</protein>
<dbReference type="EMBL" id="QKYT01000398">
    <property type="protein sequence ID" value="RIA85890.1"/>
    <property type="molecule type" value="Genomic_DNA"/>
</dbReference>
<evidence type="ECO:0000313" key="4">
    <source>
        <dbReference type="Proteomes" id="UP000265703"/>
    </source>
</evidence>
<dbReference type="Proteomes" id="UP000265703">
    <property type="component" value="Unassembled WGS sequence"/>
</dbReference>
<gene>
    <name evidence="3" type="ORF">C1645_714763</name>
</gene>
<accession>A0A397SI03</accession>
<dbReference type="Gene3D" id="3.40.50.150">
    <property type="entry name" value="Vaccinia Virus protein VP39"/>
    <property type="match status" value="1"/>
</dbReference>